<accession>A0A0C2BPL9</accession>
<sequence>MKIDASLLPSSMRDYNTVDVNHCVRNANNLMKALHKTLQLLDIDEVGVFETIGKAHGWGGRQCWQKRHHII</sequence>
<dbReference type="Proteomes" id="UP000031572">
    <property type="component" value="Unassembled WGS sequence"/>
</dbReference>
<evidence type="ECO:0000313" key="1">
    <source>
        <dbReference type="EMBL" id="KIF79981.1"/>
    </source>
</evidence>
<evidence type="ECO:0000313" key="2">
    <source>
        <dbReference type="Proteomes" id="UP000031572"/>
    </source>
</evidence>
<keyword evidence="2" id="KW-1185">Reference proteome</keyword>
<protein>
    <submittedName>
        <fullName evidence="1">Uncharacterized protein</fullName>
    </submittedName>
</protein>
<name>A0A0C2BPL9_9BURK</name>
<reference evidence="1 2" key="1">
    <citation type="submission" date="2014-12" db="EMBL/GenBank/DDBJ databases">
        <title>Denitrispirillum autotrophicum gen. nov., sp. nov., Denitrifying, Facultatively Autotrophic Bacteria Isolated from Rice Paddy Soil.</title>
        <authorList>
            <person name="Ishii S."/>
            <person name="Ashida N."/>
            <person name="Ohno H."/>
            <person name="Otsuka S."/>
            <person name="Yokota A."/>
            <person name="Senoo K."/>
        </authorList>
    </citation>
    <scope>NUCLEOTIDE SEQUENCE [LARGE SCALE GENOMIC DNA]</scope>
    <source>
        <strain evidence="1 2">TSA66</strain>
    </source>
</reference>
<proteinExistence type="predicted"/>
<gene>
    <name evidence="1" type="ORF">TSA66_02780</name>
</gene>
<dbReference type="EMBL" id="JWJG01000028">
    <property type="protein sequence ID" value="KIF79981.1"/>
    <property type="molecule type" value="Genomic_DNA"/>
</dbReference>
<organism evidence="1 2">
    <name type="scientific">Noviherbaspirillum autotrophicum</name>
    <dbReference type="NCBI Taxonomy" id="709839"/>
    <lineage>
        <taxon>Bacteria</taxon>
        <taxon>Pseudomonadati</taxon>
        <taxon>Pseudomonadota</taxon>
        <taxon>Betaproteobacteria</taxon>
        <taxon>Burkholderiales</taxon>
        <taxon>Oxalobacteraceae</taxon>
        <taxon>Noviherbaspirillum</taxon>
    </lineage>
</organism>
<dbReference type="AlphaFoldDB" id="A0A0C2BPL9"/>
<comment type="caution">
    <text evidence="1">The sequence shown here is derived from an EMBL/GenBank/DDBJ whole genome shotgun (WGS) entry which is preliminary data.</text>
</comment>